<dbReference type="PANTHER" id="PTHR43003">
    <property type="entry name" value="DNA-3-METHYLADENINE GLYCOSYLASE"/>
    <property type="match status" value="1"/>
</dbReference>
<sequence>MLPIHRGLLYRTLDSTIFYTMKEKGILVTRKSARLAGKDPVDKLTQVNTLNITFKQTKKSISPKKTNKKLPLLVKKEVKEVVTDKNEPIPSKPLFQQKFLDHSALKHLMSVDEKLGEFIKLCDGDCTILEAEECEVNGFQSLCKSIIYQQISGKAAASIMKKFILTFHPDTTTEDPMKLPFPSPQEVLDMEVEKLRSAGLSGRKVEYVKDLASKFLDGTVNEKKLREMDDETLATTLCSIKGIGPWTVHMFLMFNLKRLDILPVSDLGVRKAMSTHFGLKAPNGVSPSKKKSSFSGNTYLPTPKEMEDLSENWKPFRSVASWYMWRMTDMVIPE</sequence>
<evidence type="ECO:0000259" key="3">
    <source>
        <dbReference type="SMART" id="SM00478"/>
    </source>
</evidence>
<protein>
    <recommendedName>
        <fullName evidence="3">HhH-GPD domain-containing protein</fullName>
    </recommendedName>
</protein>
<dbReference type="InterPro" id="IPR011257">
    <property type="entry name" value="DNA_glycosylase"/>
</dbReference>
<dbReference type="CDD" id="cd00056">
    <property type="entry name" value="ENDO3c"/>
    <property type="match status" value="1"/>
</dbReference>
<dbReference type="InterPro" id="IPR051912">
    <property type="entry name" value="Alkylbase_DNA_Glycosylase/TA"/>
</dbReference>
<dbReference type="Proteomes" id="UP001479436">
    <property type="component" value="Unassembled WGS sequence"/>
</dbReference>
<keyword evidence="2" id="KW-0234">DNA repair</keyword>
<dbReference type="Gene3D" id="1.10.340.30">
    <property type="entry name" value="Hypothetical protein, domain 2"/>
    <property type="match status" value="1"/>
</dbReference>
<evidence type="ECO:0000256" key="2">
    <source>
        <dbReference type="ARBA" id="ARBA00023204"/>
    </source>
</evidence>
<dbReference type="SUPFAM" id="SSF48150">
    <property type="entry name" value="DNA-glycosylase"/>
    <property type="match status" value="1"/>
</dbReference>
<keyword evidence="1" id="KW-0227">DNA damage</keyword>
<name>A0ABR2W858_9FUNG</name>
<reference evidence="4 5" key="1">
    <citation type="submission" date="2023-04" db="EMBL/GenBank/DDBJ databases">
        <title>Genome of Basidiobolus ranarum AG-B5.</title>
        <authorList>
            <person name="Stajich J.E."/>
            <person name="Carter-House D."/>
            <person name="Gryganskyi A."/>
        </authorList>
    </citation>
    <scope>NUCLEOTIDE SEQUENCE [LARGE SCALE GENOMIC DNA]</scope>
    <source>
        <strain evidence="4 5">AG-B5</strain>
    </source>
</reference>
<comment type="caution">
    <text evidence="4">The sequence shown here is derived from an EMBL/GenBank/DDBJ whole genome shotgun (WGS) entry which is preliminary data.</text>
</comment>
<evidence type="ECO:0000256" key="1">
    <source>
        <dbReference type="ARBA" id="ARBA00022763"/>
    </source>
</evidence>
<proteinExistence type="predicted"/>
<dbReference type="Gene3D" id="1.10.1670.40">
    <property type="match status" value="1"/>
</dbReference>
<accession>A0ABR2W858</accession>
<evidence type="ECO:0000313" key="5">
    <source>
        <dbReference type="Proteomes" id="UP001479436"/>
    </source>
</evidence>
<gene>
    <name evidence="4" type="ORF">K7432_002368</name>
</gene>
<dbReference type="SMART" id="SM00478">
    <property type="entry name" value="ENDO3c"/>
    <property type="match status" value="1"/>
</dbReference>
<dbReference type="PANTHER" id="PTHR43003:SF5">
    <property type="entry name" value="DNA-3-METHYLADENINE GLYCOSYLASE"/>
    <property type="match status" value="1"/>
</dbReference>
<evidence type="ECO:0000313" key="4">
    <source>
        <dbReference type="EMBL" id="KAK9722829.1"/>
    </source>
</evidence>
<feature type="domain" description="HhH-GPD" evidence="3">
    <location>
        <begin position="147"/>
        <end position="329"/>
    </location>
</feature>
<organism evidence="4 5">
    <name type="scientific">Basidiobolus ranarum</name>
    <dbReference type="NCBI Taxonomy" id="34480"/>
    <lineage>
        <taxon>Eukaryota</taxon>
        <taxon>Fungi</taxon>
        <taxon>Fungi incertae sedis</taxon>
        <taxon>Zoopagomycota</taxon>
        <taxon>Entomophthoromycotina</taxon>
        <taxon>Basidiobolomycetes</taxon>
        <taxon>Basidiobolales</taxon>
        <taxon>Basidiobolaceae</taxon>
        <taxon>Basidiobolus</taxon>
    </lineage>
</organism>
<keyword evidence="5" id="KW-1185">Reference proteome</keyword>
<dbReference type="Pfam" id="PF00730">
    <property type="entry name" value="HhH-GPD"/>
    <property type="match status" value="1"/>
</dbReference>
<dbReference type="InterPro" id="IPR003265">
    <property type="entry name" value="HhH-GPD_domain"/>
</dbReference>
<dbReference type="EMBL" id="JASJQH010006938">
    <property type="protein sequence ID" value="KAK9722829.1"/>
    <property type="molecule type" value="Genomic_DNA"/>
</dbReference>